<reference evidence="1 2" key="1">
    <citation type="submission" date="2023-11" db="EMBL/GenBank/DDBJ databases">
        <authorList>
            <person name="Cook R."/>
            <person name="Crisci M."/>
            <person name="Pye H."/>
            <person name="Adriaenssens E."/>
            <person name="Santini J."/>
        </authorList>
    </citation>
    <scope>NUCLEOTIDE SEQUENCE [LARGE SCALE GENOMIC DNA]</scope>
    <source>
        <strain evidence="1">Lak_Megaphage_RVC_JS4_GC31</strain>
    </source>
</reference>
<name>A0ABZ0Z230_9CAUD</name>
<organism evidence="1 2">
    <name type="scientific">phage Lak_Megaphage_RVC_JS4_GC31</name>
    <dbReference type="NCBI Taxonomy" id="3109228"/>
    <lineage>
        <taxon>Viruses</taxon>
        <taxon>Duplodnaviria</taxon>
        <taxon>Heunggongvirae</taxon>
        <taxon>Uroviricota</taxon>
        <taxon>Caudoviricetes</taxon>
        <taxon>Caudoviricetes code 15 clade</taxon>
    </lineage>
</organism>
<dbReference type="Proteomes" id="UP001349343">
    <property type="component" value="Segment"/>
</dbReference>
<accession>A0ABZ0Z230</accession>
<sequence>MNIYKFTKNTVELSQYYKNIDSIRSIIIIGNTCGLCGWFKLIENDKWEELVPDPDLDASSEAGYINIKRVFPTLINNKAEIVIVCDNEDTKTYWETVYHYFCVLMDKEEIRNFKMIDSIKENKDYETVMKDIKTTVEKRKHKFDVGFINAPYDGTLHEKFESMMFDLCNDEIVWVGPTTWLLGKKQKAILTEPVDKYHAEIQSINGVDYFDGSKFGQMGITYINKNADDKNTIFDGNTYSKCSEISTYSNDHLIMQFKSIVEPLYVSDNFVEHIKYMETSGHELRKKEKTELNPDNNWWIFRVGGFAGSGTELNYSDDFYTVVSKNDDNCIGRFENISTIYNGKKRYLNYYFVFNSHNNTINFYNYCKSFFARLCLYLTKNSVNLVITGEMRTIPWFDFSDPMFAGSPEDIDVALFRKYGISQQIVDHILEILPNYYNLDLTKYKYIQY</sequence>
<evidence type="ECO:0000313" key="2">
    <source>
        <dbReference type="Proteomes" id="UP001349343"/>
    </source>
</evidence>
<proteinExistence type="predicted"/>
<protein>
    <submittedName>
        <fullName evidence="1">Uncharacterized protein</fullName>
    </submittedName>
</protein>
<dbReference type="EMBL" id="OR769222">
    <property type="protein sequence ID" value="WQJ53213.1"/>
    <property type="molecule type" value="Genomic_DNA"/>
</dbReference>
<evidence type="ECO:0000313" key="1">
    <source>
        <dbReference type="EMBL" id="WQJ53213.1"/>
    </source>
</evidence>
<keyword evidence="2" id="KW-1185">Reference proteome</keyword>